<organism evidence="2 3">
    <name type="scientific">Pukyongia salina</name>
    <dbReference type="NCBI Taxonomy" id="2094025"/>
    <lineage>
        <taxon>Bacteria</taxon>
        <taxon>Pseudomonadati</taxon>
        <taxon>Bacteroidota</taxon>
        <taxon>Flavobacteriia</taxon>
        <taxon>Flavobacteriales</taxon>
        <taxon>Flavobacteriaceae</taxon>
        <taxon>Pukyongia</taxon>
    </lineage>
</organism>
<name>A0A2S0HVF0_9FLAO</name>
<evidence type="ECO:0000313" key="3">
    <source>
        <dbReference type="Proteomes" id="UP000238442"/>
    </source>
</evidence>
<dbReference type="GO" id="GO:0042834">
    <property type="term" value="F:peptidoglycan binding"/>
    <property type="evidence" value="ECO:0007669"/>
    <property type="project" value="InterPro"/>
</dbReference>
<evidence type="ECO:0000259" key="1">
    <source>
        <dbReference type="PROSITE" id="PS51724"/>
    </source>
</evidence>
<dbReference type="RefSeq" id="WP_105215649.1">
    <property type="nucleotide sequence ID" value="NZ_CP027062.1"/>
</dbReference>
<dbReference type="InterPro" id="IPR041268">
    <property type="entry name" value="HU-CCDC81_bac_2"/>
</dbReference>
<dbReference type="AlphaFoldDB" id="A0A2S0HVF0"/>
<dbReference type="InterPro" id="IPR040495">
    <property type="entry name" value="HU-CCDC81_bac_1"/>
</dbReference>
<gene>
    <name evidence="2" type="ORF">C5O00_05520</name>
</gene>
<dbReference type="Pfam" id="PF05036">
    <property type="entry name" value="SPOR"/>
    <property type="match status" value="1"/>
</dbReference>
<dbReference type="Gene3D" id="3.30.70.1070">
    <property type="entry name" value="Sporulation related repeat"/>
    <property type="match status" value="1"/>
</dbReference>
<feature type="domain" description="SPOR" evidence="1">
    <location>
        <begin position="233"/>
        <end position="310"/>
    </location>
</feature>
<proteinExistence type="predicted"/>
<dbReference type="EMBL" id="CP027062">
    <property type="protein sequence ID" value="AVI50657.1"/>
    <property type="molecule type" value="Genomic_DNA"/>
</dbReference>
<dbReference type="PROSITE" id="PS51724">
    <property type="entry name" value="SPOR"/>
    <property type="match status" value="1"/>
</dbReference>
<dbReference type="InterPro" id="IPR007730">
    <property type="entry name" value="SPOR-like_dom"/>
</dbReference>
<sequence>MQLETYIKDLLYRYECVIVPGFGAFLTHYNSASIDEKSNTFYPPSKSVSFNRQLQTNDGLLANYIAGADSCSYETALQRIRNFTGRMSKKLNEGTVISLHGIGDLQLNKEGSVQFLPSASENFNTASFGLSSFVSHEIQRQLETSNSAQEKVEKPVILFTPGKRTAAPYMKYAAIGLLAIALGSLGGMKLYEGKVQEHNFAEEQKAKAQIANEIQEATFVISDPLPMLKISVPKQQGKYHIVAGAFRVEANAHKKLQQLASKGFSARLIGANRYGLHQVIYSSHSERVEALRELRKIKNTENKDAWLLVKDLSE</sequence>
<dbReference type="Pfam" id="PF18174">
    <property type="entry name" value="HU-CCDC81_bac_1"/>
    <property type="match status" value="1"/>
</dbReference>
<dbReference type="Proteomes" id="UP000238442">
    <property type="component" value="Chromosome"/>
</dbReference>
<accession>A0A2S0HVF0</accession>
<dbReference type="KEGG" id="aue:C5O00_05520"/>
<evidence type="ECO:0000313" key="2">
    <source>
        <dbReference type="EMBL" id="AVI50657.1"/>
    </source>
</evidence>
<dbReference type="OrthoDB" id="653949at2"/>
<reference evidence="2 3" key="1">
    <citation type="submission" date="2018-02" db="EMBL/GenBank/DDBJ databases">
        <title>Genomic analysis of the strain RR4-38 isolated from a seawater recirculating aquaculture system.</title>
        <authorList>
            <person name="Kim Y.-S."/>
            <person name="Jang Y.H."/>
            <person name="Kim K.-H."/>
        </authorList>
    </citation>
    <scope>NUCLEOTIDE SEQUENCE [LARGE SCALE GENOMIC DNA]</scope>
    <source>
        <strain evidence="2 3">RR4-38</strain>
    </source>
</reference>
<keyword evidence="3" id="KW-1185">Reference proteome</keyword>
<dbReference type="InterPro" id="IPR036680">
    <property type="entry name" value="SPOR-like_sf"/>
</dbReference>
<protein>
    <submittedName>
        <fullName evidence="2">SPOR domain-containing protein</fullName>
    </submittedName>
</protein>
<dbReference type="SUPFAM" id="SSF110997">
    <property type="entry name" value="Sporulation related repeat"/>
    <property type="match status" value="1"/>
</dbReference>
<dbReference type="Pfam" id="PF18175">
    <property type="entry name" value="HU-CCDC81_bac_2"/>
    <property type="match status" value="1"/>
</dbReference>